<evidence type="ECO:0000256" key="4">
    <source>
        <dbReference type="ARBA" id="ARBA00022771"/>
    </source>
</evidence>
<evidence type="ECO:0000256" key="9">
    <source>
        <dbReference type="SAM" id="MobiDB-lite"/>
    </source>
</evidence>
<dbReference type="RefSeq" id="XP_033391871.1">
    <property type="nucleotide sequence ID" value="XM_033544528.1"/>
</dbReference>
<dbReference type="Gene3D" id="6.10.140.1740">
    <property type="match status" value="1"/>
</dbReference>
<dbReference type="GO" id="GO:0008270">
    <property type="term" value="F:zinc ion binding"/>
    <property type="evidence" value="ECO:0007669"/>
    <property type="project" value="UniProtKB-KW"/>
</dbReference>
<feature type="compositionally biased region" description="Low complexity" evidence="9">
    <location>
        <begin position="197"/>
        <end position="209"/>
    </location>
</feature>
<accession>A0A6A6AY96</accession>
<feature type="compositionally biased region" description="Low complexity" evidence="9">
    <location>
        <begin position="696"/>
        <end position="705"/>
    </location>
</feature>
<dbReference type="PANTHER" id="PTHR10333:SF94">
    <property type="entry name" value="FINGER DOMAIN PROTEIN, PUTATIVE (AFU_ORTHOLOGUE AFUA_3G11940)-RELATED"/>
    <property type="match status" value="1"/>
</dbReference>
<keyword evidence="3 7" id="KW-0479">Metal-binding</keyword>
<dbReference type="InterPro" id="IPR019787">
    <property type="entry name" value="Znf_PHD-finger"/>
</dbReference>
<feature type="compositionally biased region" description="Gly residues" evidence="9">
    <location>
        <begin position="745"/>
        <end position="754"/>
    </location>
</feature>
<evidence type="ECO:0000259" key="10">
    <source>
        <dbReference type="PROSITE" id="PS50016"/>
    </source>
</evidence>
<dbReference type="InterPro" id="IPR028651">
    <property type="entry name" value="ING_fam"/>
</dbReference>
<evidence type="ECO:0000256" key="6">
    <source>
        <dbReference type="ARBA" id="ARBA00023242"/>
    </source>
</evidence>
<feature type="region of interest" description="Disordered" evidence="9">
    <location>
        <begin position="424"/>
        <end position="773"/>
    </location>
</feature>
<dbReference type="Gene3D" id="3.30.40.10">
    <property type="entry name" value="Zinc/RING finger domain, C3HC4 (zinc finger)"/>
    <property type="match status" value="1"/>
</dbReference>
<dbReference type="SMART" id="SM00249">
    <property type="entry name" value="PHD"/>
    <property type="match status" value="1"/>
</dbReference>
<evidence type="ECO:0000256" key="5">
    <source>
        <dbReference type="ARBA" id="ARBA00022833"/>
    </source>
</evidence>
<gene>
    <name evidence="11" type="ORF">K452DRAFT_322619</name>
</gene>
<evidence type="ECO:0000256" key="8">
    <source>
        <dbReference type="PROSITE-ProRule" id="PRU00146"/>
    </source>
</evidence>
<sequence>MADALPDMAPAQPQAHPDAQATVTDFLDYTEFYPSDLARSLTLIKKLDAKYLEATAKVHQLTALYGTLPSLAPAERPDPEDLRKQISIALDEASRARESSSAEAVRLYENTERHNNRLITIRKKLQALPEPPSRDPTPVPVSPQTTRARKEAERTPRIMLHVPDTPRPRTTSTARVQKHRERKRRAMAAIVPGQVMPAGSGLSPAPSGSDFDMPASPTLSDFGDDLEGEAPGRVKIPKDKKLLKPKAQKAPRGPRPPGVMGTNVHSQVAGISTSNALAQLTPPPPDAKPGSKWAPWHKLTEYEMAVLRKSMKKNAIWQPSDTMIRRELSAKGRGWENYKKAREEADANGEPLLDEAPMDPNKEVLDPGETSFKPLGKEEQNLINRGMKLNEMKKLKREATLREQAARDAQEVEDATRRMAEAGAQIKSLFDGPPITPFAVDKKKDAVPRSARKRKRESVSEATQTSESRPSETPAPAPEEVPRSTGPKKLKLNPPASPPNDVEAAEEAPLEEPDDEEMLDAPDAPAAPDVPDPPDAANEGNTSQVPLAPEGPVSSNAPSAAASRAHSPAPSPIQTQPPAQPQPQPQLPAPPRQLSLPLTTTAAGTRSRRTSVAPNAKTSTPHPEEPRSTPAPSTDPATVPHDSIVRPRSHGAASAKAASAEPPVKRDMRELRELRRASNSSLPSPAEQQHKAVTSAPAAGAPLRASGRRGGRRPAPGVPTADEDGKSKVVVGRRKAAPGKKKAAGRGGNGSGSGGEEKADALASTAMQDEVAEDIDPDEARYCLCDDVSYGTMVACENEGCPREWFHLACVGITGMPRRRAKWYCPECRAVLKVDEFGNPLESDENSAGKGGKRR</sequence>
<dbReference type="OrthoDB" id="5411773at2759"/>
<keyword evidence="12" id="KW-1185">Reference proteome</keyword>
<dbReference type="PANTHER" id="PTHR10333">
    <property type="entry name" value="INHIBITOR OF GROWTH PROTEIN"/>
    <property type="match status" value="1"/>
</dbReference>
<evidence type="ECO:0000256" key="7">
    <source>
        <dbReference type="PIRSR" id="PIRSR628651-51"/>
    </source>
</evidence>
<dbReference type="InterPro" id="IPR001965">
    <property type="entry name" value="Znf_PHD"/>
</dbReference>
<feature type="compositionally biased region" description="Low complexity" evidence="9">
    <location>
        <begin position="552"/>
        <end position="577"/>
    </location>
</feature>
<feature type="domain" description="PHD-type" evidence="10">
    <location>
        <begin position="780"/>
        <end position="831"/>
    </location>
</feature>
<feature type="binding site" evidence="7">
    <location>
        <position position="785"/>
    </location>
    <ligand>
        <name>Zn(2+)</name>
        <dbReference type="ChEBI" id="CHEBI:29105"/>
        <label>1</label>
    </ligand>
</feature>
<reference evidence="11" key="1">
    <citation type="journal article" date="2020" name="Stud. Mycol.">
        <title>101 Dothideomycetes genomes: a test case for predicting lifestyles and emergence of pathogens.</title>
        <authorList>
            <person name="Haridas S."/>
            <person name="Albert R."/>
            <person name="Binder M."/>
            <person name="Bloem J."/>
            <person name="Labutti K."/>
            <person name="Salamov A."/>
            <person name="Andreopoulos B."/>
            <person name="Baker S."/>
            <person name="Barry K."/>
            <person name="Bills G."/>
            <person name="Bluhm B."/>
            <person name="Cannon C."/>
            <person name="Castanera R."/>
            <person name="Culley D."/>
            <person name="Daum C."/>
            <person name="Ezra D."/>
            <person name="Gonzalez J."/>
            <person name="Henrissat B."/>
            <person name="Kuo A."/>
            <person name="Liang C."/>
            <person name="Lipzen A."/>
            <person name="Lutzoni F."/>
            <person name="Magnuson J."/>
            <person name="Mondo S."/>
            <person name="Nolan M."/>
            <person name="Ohm R."/>
            <person name="Pangilinan J."/>
            <person name="Park H.-J."/>
            <person name="Ramirez L."/>
            <person name="Alfaro M."/>
            <person name="Sun H."/>
            <person name="Tritt A."/>
            <person name="Yoshinaga Y."/>
            <person name="Zwiers L.-H."/>
            <person name="Turgeon B."/>
            <person name="Goodwin S."/>
            <person name="Spatafora J."/>
            <person name="Crous P."/>
            <person name="Grigoriev I."/>
        </authorList>
    </citation>
    <scope>NUCLEOTIDE SEQUENCE</scope>
    <source>
        <strain evidence="11">CBS 121167</strain>
    </source>
</reference>
<feature type="region of interest" description="Disordered" evidence="9">
    <location>
        <begin position="195"/>
        <end position="233"/>
    </location>
</feature>
<evidence type="ECO:0000256" key="1">
    <source>
        <dbReference type="ARBA" id="ARBA00004123"/>
    </source>
</evidence>
<protein>
    <recommendedName>
        <fullName evidence="10">PHD-type domain-containing protein</fullName>
    </recommendedName>
</protein>
<feature type="compositionally biased region" description="Pro residues" evidence="9">
    <location>
        <begin position="129"/>
        <end position="141"/>
    </location>
</feature>
<feature type="compositionally biased region" description="Pro residues" evidence="9">
    <location>
        <begin position="578"/>
        <end position="591"/>
    </location>
</feature>
<evidence type="ECO:0000256" key="3">
    <source>
        <dbReference type="ARBA" id="ARBA00022723"/>
    </source>
</evidence>
<dbReference type="InterPro" id="IPR024610">
    <property type="entry name" value="ING_N_histone-binding"/>
</dbReference>
<organism evidence="11 12">
    <name type="scientific">Aplosporella prunicola CBS 121167</name>
    <dbReference type="NCBI Taxonomy" id="1176127"/>
    <lineage>
        <taxon>Eukaryota</taxon>
        <taxon>Fungi</taxon>
        <taxon>Dikarya</taxon>
        <taxon>Ascomycota</taxon>
        <taxon>Pezizomycotina</taxon>
        <taxon>Dothideomycetes</taxon>
        <taxon>Dothideomycetes incertae sedis</taxon>
        <taxon>Botryosphaeriales</taxon>
        <taxon>Aplosporellaceae</taxon>
        <taxon>Aplosporella</taxon>
    </lineage>
</organism>
<feature type="region of interest" description="Disordered" evidence="9">
    <location>
        <begin position="127"/>
        <end position="183"/>
    </location>
</feature>
<dbReference type="PROSITE" id="PS50016">
    <property type="entry name" value="ZF_PHD_2"/>
    <property type="match status" value="1"/>
</dbReference>
<comment type="similarity">
    <text evidence="2">Belongs to the ING family.</text>
</comment>
<dbReference type="Proteomes" id="UP000799438">
    <property type="component" value="Unassembled WGS sequence"/>
</dbReference>
<keyword evidence="5 7" id="KW-0862">Zinc</keyword>
<dbReference type="GO" id="GO:0000123">
    <property type="term" value="C:histone acetyltransferase complex"/>
    <property type="evidence" value="ECO:0007669"/>
    <property type="project" value="TreeGrafter"/>
</dbReference>
<keyword evidence="4 8" id="KW-0863">Zinc-finger</keyword>
<evidence type="ECO:0000313" key="11">
    <source>
        <dbReference type="EMBL" id="KAF2136153.1"/>
    </source>
</evidence>
<dbReference type="PROSITE" id="PS01359">
    <property type="entry name" value="ZF_PHD_1"/>
    <property type="match status" value="1"/>
</dbReference>
<feature type="binding site" evidence="7">
    <location>
        <position position="828"/>
    </location>
    <ligand>
        <name>Zn(2+)</name>
        <dbReference type="ChEBI" id="CHEBI:29105"/>
        <label>2</label>
    </ligand>
</feature>
<feature type="compositionally biased region" description="Polar residues" evidence="9">
    <location>
        <begin position="612"/>
        <end position="621"/>
    </location>
</feature>
<dbReference type="GeneID" id="54302024"/>
<feature type="binding site" evidence="7">
    <location>
        <position position="801"/>
    </location>
    <ligand>
        <name>Zn(2+)</name>
        <dbReference type="ChEBI" id="CHEBI:29105"/>
        <label>2</label>
    </ligand>
</feature>
<feature type="compositionally biased region" description="Polar residues" evidence="9">
    <location>
        <begin position="677"/>
        <end position="687"/>
    </location>
</feature>
<feature type="compositionally biased region" description="Basic and acidic residues" evidence="9">
    <location>
        <begin position="663"/>
        <end position="676"/>
    </location>
</feature>
<dbReference type="GO" id="GO:0006355">
    <property type="term" value="P:regulation of DNA-templated transcription"/>
    <property type="evidence" value="ECO:0007669"/>
    <property type="project" value="TreeGrafter"/>
</dbReference>
<feature type="region of interest" description="Disordered" evidence="9">
    <location>
        <begin position="342"/>
        <end position="374"/>
    </location>
</feature>
<comment type="subcellular location">
    <subcellularLocation>
        <location evidence="1">Nucleus</location>
    </subcellularLocation>
</comment>
<feature type="compositionally biased region" description="Basic residues" evidence="9">
    <location>
        <begin position="731"/>
        <end position="744"/>
    </location>
</feature>
<name>A0A6A6AY96_9PEZI</name>
<dbReference type="InterPro" id="IPR019786">
    <property type="entry name" value="Zinc_finger_PHD-type_CS"/>
</dbReference>
<evidence type="ECO:0000256" key="2">
    <source>
        <dbReference type="ARBA" id="ARBA00010210"/>
    </source>
</evidence>
<dbReference type="InterPro" id="IPR013083">
    <property type="entry name" value="Znf_RING/FYVE/PHD"/>
</dbReference>
<dbReference type="SMART" id="SM01408">
    <property type="entry name" value="ING"/>
    <property type="match status" value="1"/>
</dbReference>
<feature type="binding site" evidence="7">
    <location>
        <position position="807"/>
    </location>
    <ligand>
        <name>Zn(2+)</name>
        <dbReference type="ChEBI" id="CHEBI:29105"/>
        <label>1</label>
    </ligand>
</feature>
<dbReference type="GO" id="GO:0004402">
    <property type="term" value="F:histone acetyltransferase activity"/>
    <property type="evidence" value="ECO:0007669"/>
    <property type="project" value="TreeGrafter"/>
</dbReference>
<proteinExistence type="inferred from homology"/>
<feature type="binding site" evidence="7">
    <location>
        <position position="783"/>
    </location>
    <ligand>
        <name>Zn(2+)</name>
        <dbReference type="ChEBI" id="CHEBI:29105"/>
        <label>1</label>
    </ligand>
</feature>
<feature type="binding site" evidence="7">
    <location>
        <position position="825"/>
    </location>
    <ligand>
        <name>Zn(2+)</name>
        <dbReference type="ChEBI" id="CHEBI:29105"/>
        <label>2</label>
    </ligand>
</feature>
<dbReference type="CDD" id="cd15505">
    <property type="entry name" value="PHD_ING"/>
    <property type="match status" value="1"/>
</dbReference>
<feature type="binding site" evidence="7">
    <location>
        <position position="810"/>
    </location>
    <ligand>
        <name>Zn(2+)</name>
        <dbReference type="ChEBI" id="CHEBI:29105"/>
        <label>1</label>
    </ligand>
</feature>
<dbReference type="AlphaFoldDB" id="A0A6A6AY96"/>
<feature type="region of interest" description="Disordered" evidence="9">
    <location>
        <begin position="400"/>
        <end position="419"/>
    </location>
</feature>
<dbReference type="GO" id="GO:0005634">
    <property type="term" value="C:nucleus"/>
    <property type="evidence" value="ECO:0007669"/>
    <property type="project" value="UniProtKB-SubCell"/>
</dbReference>
<feature type="binding site" evidence="7">
    <location>
        <position position="796"/>
    </location>
    <ligand>
        <name>Zn(2+)</name>
        <dbReference type="ChEBI" id="CHEBI:29105"/>
        <label>2</label>
    </ligand>
</feature>
<dbReference type="EMBL" id="ML995532">
    <property type="protein sequence ID" value="KAF2136153.1"/>
    <property type="molecule type" value="Genomic_DNA"/>
</dbReference>
<feature type="compositionally biased region" description="Acidic residues" evidence="9">
    <location>
        <begin position="503"/>
        <end position="520"/>
    </location>
</feature>
<keyword evidence="6" id="KW-0539">Nucleus</keyword>
<dbReference type="InterPro" id="IPR011011">
    <property type="entry name" value="Znf_FYVE_PHD"/>
</dbReference>
<evidence type="ECO:0000313" key="12">
    <source>
        <dbReference type="Proteomes" id="UP000799438"/>
    </source>
</evidence>
<feature type="compositionally biased region" description="Low complexity" evidence="9">
    <location>
        <begin position="592"/>
        <end position="605"/>
    </location>
</feature>
<dbReference type="SUPFAM" id="SSF57903">
    <property type="entry name" value="FYVE/PHD zinc finger"/>
    <property type="match status" value="1"/>
</dbReference>